<reference evidence="2 3" key="1">
    <citation type="submission" date="2019-03" db="EMBL/GenBank/DDBJ databases">
        <title>Genomic Encyclopedia of Type Strains, Phase IV (KMG-IV): sequencing the most valuable type-strain genomes for metagenomic binning, comparative biology and taxonomic classification.</title>
        <authorList>
            <person name="Goeker M."/>
        </authorList>
    </citation>
    <scope>NUCLEOTIDE SEQUENCE [LARGE SCALE GENOMIC DNA]</scope>
    <source>
        <strain evidence="2 3">DSM 45765</strain>
    </source>
</reference>
<dbReference type="AlphaFoldDB" id="A0A4R2Q9G9"/>
<evidence type="ECO:0000313" key="2">
    <source>
        <dbReference type="EMBL" id="TCP44774.1"/>
    </source>
</evidence>
<dbReference type="InterPro" id="IPR010775">
    <property type="entry name" value="DUF1365"/>
</dbReference>
<organism evidence="2 3">
    <name type="scientific">Tamaricihabitans halophyticus</name>
    <dbReference type="NCBI Taxonomy" id="1262583"/>
    <lineage>
        <taxon>Bacteria</taxon>
        <taxon>Bacillati</taxon>
        <taxon>Actinomycetota</taxon>
        <taxon>Actinomycetes</taxon>
        <taxon>Pseudonocardiales</taxon>
        <taxon>Pseudonocardiaceae</taxon>
        <taxon>Tamaricihabitans</taxon>
    </lineage>
</organism>
<dbReference type="PANTHER" id="PTHR33973:SF4">
    <property type="entry name" value="OS07G0153300 PROTEIN"/>
    <property type="match status" value="1"/>
</dbReference>
<accession>A0A4R2Q9G9</accession>
<protein>
    <recommendedName>
        <fullName evidence="4">DUF1365 family protein</fullName>
    </recommendedName>
</protein>
<dbReference type="EMBL" id="SLXQ01000019">
    <property type="protein sequence ID" value="TCP44774.1"/>
    <property type="molecule type" value="Genomic_DNA"/>
</dbReference>
<proteinExistence type="predicted"/>
<sequence length="229" mass="26421">MYTWLVDLDALPVLPRYLRPLARFDTRDHLGDPNLSIRDNLTYWLTASGVSLSGGTVLMLAHPRMFGYVFNPITLYWCYRPDGALACVVAEVHNTYHQAHRYVLRPNGSGYAETTKEFFVSPFLPSTGHYRMWLTEPGEYLSITIELRDQRGTLLTATMAGTRAPYTQFGLVRRVLRHPFVPQRVSALIRRHGIALWLRNGIARRRPRKDFDCSPTTNRDPFEAREQPR</sequence>
<dbReference type="PANTHER" id="PTHR33973">
    <property type="entry name" value="OS07G0153300 PROTEIN"/>
    <property type="match status" value="1"/>
</dbReference>
<feature type="compositionally biased region" description="Basic and acidic residues" evidence="1">
    <location>
        <begin position="220"/>
        <end position="229"/>
    </location>
</feature>
<dbReference type="Pfam" id="PF07103">
    <property type="entry name" value="DUF1365"/>
    <property type="match status" value="1"/>
</dbReference>
<feature type="region of interest" description="Disordered" evidence="1">
    <location>
        <begin position="208"/>
        <end position="229"/>
    </location>
</feature>
<evidence type="ECO:0000256" key="1">
    <source>
        <dbReference type="SAM" id="MobiDB-lite"/>
    </source>
</evidence>
<evidence type="ECO:0000313" key="3">
    <source>
        <dbReference type="Proteomes" id="UP000294911"/>
    </source>
</evidence>
<dbReference type="Proteomes" id="UP000294911">
    <property type="component" value="Unassembled WGS sequence"/>
</dbReference>
<comment type="caution">
    <text evidence="2">The sequence shown here is derived from an EMBL/GenBank/DDBJ whole genome shotgun (WGS) entry which is preliminary data.</text>
</comment>
<gene>
    <name evidence="2" type="ORF">EV191_11959</name>
</gene>
<name>A0A4R2Q9G9_9PSEU</name>
<evidence type="ECO:0008006" key="4">
    <source>
        <dbReference type="Google" id="ProtNLM"/>
    </source>
</evidence>
<keyword evidence="3" id="KW-1185">Reference proteome</keyword>